<evidence type="ECO:0000256" key="3">
    <source>
        <dbReference type="ARBA" id="ARBA00022989"/>
    </source>
</evidence>
<dbReference type="InterPro" id="IPR008952">
    <property type="entry name" value="Tetraspanin_EC2_sf"/>
</dbReference>
<keyword evidence="7" id="KW-1185">Reference proteome</keyword>
<feature type="transmembrane region" description="Helical" evidence="5">
    <location>
        <begin position="68"/>
        <end position="90"/>
    </location>
</feature>
<name>A0AAV4BFF9_9GAST</name>
<gene>
    <name evidence="6" type="ORF">PoB_004466200</name>
</gene>
<comment type="subcellular location">
    <subcellularLocation>
        <location evidence="1">Membrane</location>
        <topology evidence="1">Multi-pass membrane protein</topology>
    </subcellularLocation>
</comment>
<reference evidence="6 7" key="1">
    <citation type="journal article" date="2021" name="Elife">
        <title>Chloroplast acquisition without the gene transfer in kleptoplastic sea slugs, Plakobranchus ocellatus.</title>
        <authorList>
            <person name="Maeda T."/>
            <person name="Takahashi S."/>
            <person name="Yoshida T."/>
            <person name="Shimamura S."/>
            <person name="Takaki Y."/>
            <person name="Nagai Y."/>
            <person name="Toyoda A."/>
            <person name="Suzuki Y."/>
            <person name="Arimoto A."/>
            <person name="Ishii H."/>
            <person name="Satoh N."/>
            <person name="Nishiyama T."/>
            <person name="Hasebe M."/>
            <person name="Maruyama T."/>
            <person name="Minagawa J."/>
            <person name="Obokata J."/>
            <person name="Shigenobu S."/>
        </authorList>
    </citation>
    <scope>NUCLEOTIDE SEQUENCE [LARGE SCALE GENOMIC DNA]</scope>
</reference>
<evidence type="ECO:0000256" key="4">
    <source>
        <dbReference type="ARBA" id="ARBA00023136"/>
    </source>
</evidence>
<keyword evidence="4 5" id="KW-0472">Membrane</keyword>
<organism evidence="6 7">
    <name type="scientific">Plakobranchus ocellatus</name>
    <dbReference type="NCBI Taxonomy" id="259542"/>
    <lineage>
        <taxon>Eukaryota</taxon>
        <taxon>Metazoa</taxon>
        <taxon>Spiralia</taxon>
        <taxon>Lophotrochozoa</taxon>
        <taxon>Mollusca</taxon>
        <taxon>Gastropoda</taxon>
        <taxon>Heterobranchia</taxon>
        <taxon>Euthyneura</taxon>
        <taxon>Panpulmonata</taxon>
        <taxon>Sacoglossa</taxon>
        <taxon>Placobranchoidea</taxon>
        <taxon>Plakobranchidae</taxon>
        <taxon>Plakobranchus</taxon>
    </lineage>
</organism>
<proteinExistence type="predicted"/>
<feature type="transmembrane region" description="Helical" evidence="5">
    <location>
        <begin position="16"/>
        <end position="41"/>
    </location>
</feature>
<evidence type="ECO:0000256" key="5">
    <source>
        <dbReference type="SAM" id="Phobius"/>
    </source>
</evidence>
<keyword evidence="2 5" id="KW-0812">Transmembrane</keyword>
<sequence length="245" mass="26052">MGDGGDSGGGCGASMATIWLVVFNSIFALLGLGIATLGFLLRFNSQLFETYILDILTSASVDGVDLKAVLESVAIVVIVIGFLLALIALMGCLGGCCRVRTLLVIIDKRVKSALQVTLDTFKGYNSTEPVTVGWNYVFTQFDCCGIDGYTDLNTASDWLKTITYSGSTLNLTSPVFCCKLDGKFPDITLPSNLDCATSPNATTSNYVSGCYQAVEDYIMGYRLALIVGVSLLIACQVGGVKTRPH</sequence>
<dbReference type="Pfam" id="PF00335">
    <property type="entry name" value="Tetraspanin"/>
    <property type="match status" value="1"/>
</dbReference>
<dbReference type="GO" id="GO:0016020">
    <property type="term" value="C:membrane"/>
    <property type="evidence" value="ECO:0007669"/>
    <property type="project" value="UniProtKB-SubCell"/>
</dbReference>
<dbReference type="InterPro" id="IPR018499">
    <property type="entry name" value="Tetraspanin/Peripherin"/>
</dbReference>
<dbReference type="EMBL" id="BLXT01004931">
    <property type="protein sequence ID" value="GFO18157.1"/>
    <property type="molecule type" value="Genomic_DNA"/>
</dbReference>
<evidence type="ECO:0000313" key="7">
    <source>
        <dbReference type="Proteomes" id="UP000735302"/>
    </source>
</evidence>
<dbReference type="AlphaFoldDB" id="A0AAV4BFF9"/>
<evidence type="ECO:0000313" key="6">
    <source>
        <dbReference type="EMBL" id="GFO18157.1"/>
    </source>
</evidence>
<keyword evidence="3 5" id="KW-1133">Transmembrane helix</keyword>
<evidence type="ECO:0000256" key="1">
    <source>
        <dbReference type="ARBA" id="ARBA00004141"/>
    </source>
</evidence>
<dbReference type="Proteomes" id="UP000735302">
    <property type="component" value="Unassembled WGS sequence"/>
</dbReference>
<evidence type="ECO:0000256" key="2">
    <source>
        <dbReference type="ARBA" id="ARBA00022692"/>
    </source>
</evidence>
<dbReference type="Gene3D" id="1.10.1450.10">
    <property type="entry name" value="Tetraspanin"/>
    <property type="match status" value="1"/>
</dbReference>
<dbReference type="SUPFAM" id="SSF48652">
    <property type="entry name" value="Tetraspanin"/>
    <property type="match status" value="1"/>
</dbReference>
<accession>A0AAV4BFF9</accession>
<dbReference type="PRINTS" id="PR00259">
    <property type="entry name" value="TMFOUR"/>
</dbReference>
<comment type="caution">
    <text evidence="6">The sequence shown here is derived from an EMBL/GenBank/DDBJ whole genome shotgun (WGS) entry which is preliminary data.</text>
</comment>
<protein>
    <submittedName>
        <fullName evidence="6">Tetraspanin</fullName>
    </submittedName>
</protein>